<sequence length="422" mass="46432">MKNVKIGIMGMGTVGSGVYRVVEQEGNYIAHKEGMRLEVKKVLALQYSIDIPEEKKAASVDELANDPEISIVVEVMGGIEPAKSFITKMLEAGKTVVTANKELIAKHWPELEKVAKEHNVGLYFEASVGGGIPILRAVSDSLQANTITSVLGIINGTTNYILTKMCDEGGDFEEVLREAQRLGYAEANPTNDVDGFDAMYKLSILASMAFHVRLPIDHIYREGIRGISKTDIACAKELGYEVKLLAIAKREGELVQMRVHPTMVKTSHPLANIKDSFNAILLHGSAVDDVMFYGRGAGDFPTASAILSDVICAAKTAEHKYMTFMNDEVRISPTLCFENNWTTRFFIRMNVEDKPGMLSKITKVLGDSDVSLHSVMQKGQVGSVATIIFVTHEAKELYVKKALEEIQEKNLAEVCSLIRVED</sequence>
<evidence type="ECO:0000256" key="10">
    <source>
        <dbReference type="ARBA" id="ARBA00023002"/>
    </source>
</evidence>
<dbReference type="PIRSF" id="PIRSF000098">
    <property type="entry name" value="Homoser_dehydrog"/>
    <property type="match status" value="1"/>
</dbReference>
<feature type="binding site" evidence="15">
    <location>
        <position position="186"/>
    </location>
    <ligand>
        <name>L-homoserine</name>
        <dbReference type="ChEBI" id="CHEBI:57476"/>
    </ligand>
</feature>
<evidence type="ECO:0000256" key="5">
    <source>
        <dbReference type="ARBA" id="ARBA00013213"/>
    </source>
</evidence>
<gene>
    <name evidence="19" type="ORF">H8693_07410</name>
</gene>
<feature type="binding site" evidence="15">
    <location>
        <position position="101"/>
    </location>
    <ligand>
        <name>NADPH</name>
        <dbReference type="ChEBI" id="CHEBI:57783"/>
    </ligand>
</feature>
<evidence type="ECO:0000256" key="12">
    <source>
        <dbReference type="ARBA" id="ARBA00023167"/>
    </source>
</evidence>
<evidence type="ECO:0000256" key="14">
    <source>
        <dbReference type="PIRSR" id="PIRSR000098-1"/>
    </source>
</evidence>
<reference evidence="19" key="1">
    <citation type="submission" date="2020-08" db="EMBL/GenBank/DDBJ databases">
        <title>Genome public.</title>
        <authorList>
            <person name="Liu C."/>
            <person name="Sun Q."/>
        </authorList>
    </citation>
    <scope>NUCLEOTIDE SEQUENCE</scope>
    <source>
        <strain evidence="19">NSJ-63</strain>
    </source>
</reference>
<protein>
    <recommendedName>
        <fullName evidence="6 16">Homoserine dehydrogenase</fullName>
        <ecNumber evidence="5 16">1.1.1.3</ecNumber>
    </recommendedName>
</protein>
<accession>A0A926HXH2</accession>
<comment type="cofactor">
    <cofactor evidence="1">
        <name>a metal cation</name>
        <dbReference type="ChEBI" id="CHEBI:25213"/>
    </cofactor>
</comment>
<comment type="similarity">
    <text evidence="4 17">Belongs to the homoserine dehydrogenase family.</text>
</comment>
<dbReference type="Proteomes" id="UP000617951">
    <property type="component" value="Unassembled WGS sequence"/>
</dbReference>
<comment type="pathway">
    <text evidence="3 16">Amino-acid biosynthesis; L-methionine biosynthesis via de novo pathway; L-homoserine from L-aspartate: step 3/3.</text>
</comment>
<proteinExistence type="inferred from homology"/>
<keyword evidence="12 16" id="KW-0486">Methionine biosynthesis</keyword>
<dbReference type="Pfam" id="PF01842">
    <property type="entry name" value="ACT"/>
    <property type="match status" value="1"/>
</dbReference>
<dbReference type="AlphaFoldDB" id="A0A926HXH2"/>
<organism evidence="19 20">
    <name type="scientific">Guopingia tenuis</name>
    <dbReference type="NCBI Taxonomy" id="2763656"/>
    <lineage>
        <taxon>Bacteria</taxon>
        <taxon>Bacillati</taxon>
        <taxon>Bacillota</taxon>
        <taxon>Clostridia</taxon>
        <taxon>Christensenellales</taxon>
        <taxon>Christensenellaceae</taxon>
        <taxon>Guopingia</taxon>
    </lineage>
</organism>
<keyword evidence="20" id="KW-1185">Reference proteome</keyword>
<name>A0A926HXH2_9FIRM</name>
<feature type="domain" description="ACT" evidence="18">
    <location>
        <begin position="346"/>
        <end position="422"/>
    </location>
</feature>
<comment type="pathway">
    <text evidence="2 16">Amino-acid biosynthesis; L-threonine biosynthesis; L-threonine from L-aspartate: step 3/5.</text>
</comment>
<dbReference type="Gene3D" id="3.30.70.260">
    <property type="match status" value="1"/>
</dbReference>
<keyword evidence="8 16" id="KW-0791">Threonine biosynthesis</keyword>
<dbReference type="Gene3D" id="3.40.50.720">
    <property type="entry name" value="NAD(P)-binding Rossmann-like Domain"/>
    <property type="match status" value="1"/>
</dbReference>
<dbReference type="InterPro" id="IPR005106">
    <property type="entry name" value="Asp/hSer_DH_NAD-bd"/>
</dbReference>
<evidence type="ECO:0000259" key="18">
    <source>
        <dbReference type="PROSITE" id="PS51671"/>
    </source>
</evidence>
<evidence type="ECO:0000313" key="19">
    <source>
        <dbReference type="EMBL" id="MBC8538761.1"/>
    </source>
</evidence>
<keyword evidence="10 16" id="KW-0560">Oxidoreductase</keyword>
<dbReference type="CDD" id="cd04881">
    <property type="entry name" value="ACT_HSDH-Hom"/>
    <property type="match status" value="1"/>
</dbReference>
<evidence type="ECO:0000256" key="1">
    <source>
        <dbReference type="ARBA" id="ARBA00001920"/>
    </source>
</evidence>
<evidence type="ECO:0000256" key="11">
    <source>
        <dbReference type="ARBA" id="ARBA00023053"/>
    </source>
</evidence>
<dbReference type="Gene3D" id="3.30.360.10">
    <property type="entry name" value="Dihydrodipicolinate Reductase, domain 2"/>
    <property type="match status" value="1"/>
</dbReference>
<dbReference type="GO" id="GO:0050661">
    <property type="term" value="F:NADP binding"/>
    <property type="evidence" value="ECO:0007669"/>
    <property type="project" value="InterPro"/>
</dbReference>
<dbReference type="PROSITE" id="PS51671">
    <property type="entry name" value="ACT"/>
    <property type="match status" value="1"/>
</dbReference>
<dbReference type="GO" id="GO:0004412">
    <property type="term" value="F:homoserine dehydrogenase activity"/>
    <property type="evidence" value="ECO:0007669"/>
    <property type="project" value="UniProtKB-EC"/>
</dbReference>
<evidence type="ECO:0000256" key="4">
    <source>
        <dbReference type="ARBA" id="ARBA00006753"/>
    </source>
</evidence>
<dbReference type="PANTHER" id="PTHR43331">
    <property type="entry name" value="HOMOSERINE DEHYDROGENASE"/>
    <property type="match status" value="1"/>
</dbReference>
<dbReference type="InterPro" id="IPR045865">
    <property type="entry name" value="ACT-like_dom_sf"/>
</dbReference>
<evidence type="ECO:0000256" key="9">
    <source>
        <dbReference type="ARBA" id="ARBA00022857"/>
    </source>
</evidence>
<evidence type="ECO:0000313" key="20">
    <source>
        <dbReference type="Proteomes" id="UP000617951"/>
    </source>
</evidence>
<dbReference type="InterPro" id="IPR019811">
    <property type="entry name" value="HDH_CS"/>
</dbReference>
<evidence type="ECO:0000256" key="6">
    <source>
        <dbReference type="ARBA" id="ARBA00013376"/>
    </source>
</evidence>
<evidence type="ECO:0000256" key="2">
    <source>
        <dbReference type="ARBA" id="ARBA00005056"/>
    </source>
</evidence>
<evidence type="ECO:0000256" key="16">
    <source>
        <dbReference type="RuleBase" id="RU000579"/>
    </source>
</evidence>
<dbReference type="RefSeq" id="WP_178620497.1">
    <property type="nucleotide sequence ID" value="NZ_JACRSS010000003.1"/>
</dbReference>
<dbReference type="InterPro" id="IPR002912">
    <property type="entry name" value="ACT_dom"/>
</dbReference>
<keyword evidence="7 16" id="KW-0028">Amino-acid biosynthesis</keyword>
<evidence type="ECO:0000256" key="17">
    <source>
        <dbReference type="RuleBase" id="RU004171"/>
    </source>
</evidence>
<dbReference type="GO" id="GO:0009088">
    <property type="term" value="P:threonine biosynthetic process"/>
    <property type="evidence" value="ECO:0007669"/>
    <property type="project" value="UniProtKB-KW"/>
</dbReference>
<dbReference type="SUPFAM" id="SSF51735">
    <property type="entry name" value="NAD(P)-binding Rossmann-fold domains"/>
    <property type="match status" value="1"/>
</dbReference>
<dbReference type="NCBIfam" id="NF004976">
    <property type="entry name" value="PRK06349.1"/>
    <property type="match status" value="1"/>
</dbReference>
<dbReference type="EC" id="1.1.1.3" evidence="5 16"/>
<dbReference type="EMBL" id="JACRSS010000003">
    <property type="protein sequence ID" value="MBC8538761.1"/>
    <property type="molecule type" value="Genomic_DNA"/>
</dbReference>
<evidence type="ECO:0000256" key="3">
    <source>
        <dbReference type="ARBA" id="ARBA00005062"/>
    </source>
</evidence>
<dbReference type="Pfam" id="PF03447">
    <property type="entry name" value="NAD_binding_3"/>
    <property type="match status" value="1"/>
</dbReference>
<feature type="active site" description="Proton donor" evidence="14">
    <location>
        <position position="201"/>
    </location>
</feature>
<evidence type="ECO:0000256" key="13">
    <source>
        <dbReference type="ARBA" id="ARBA00048841"/>
    </source>
</evidence>
<dbReference type="InterPro" id="IPR001342">
    <property type="entry name" value="HDH_cat"/>
</dbReference>
<dbReference type="FunFam" id="3.30.360.10:FF:000005">
    <property type="entry name" value="Homoserine dehydrogenase"/>
    <property type="match status" value="1"/>
</dbReference>
<comment type="caution">
    <text evidence="19">The sequence shown here is derived from an EMBL/GenBank/DDBJ whole genome shotgun (WGS) entry which is preliminary data.</text>
</comment>
<evidence type="ECO:0000256" key="8">
    <source>
        <dbReference type="ARBA" id="ARBA00022697"/>
    </source>
</evidence>
<dbReference type="Pfam" id="PF00742">
    <property type="entry name" value="Homoserine_dh"/>
    <property type="match status" value="1"/>
</dbReference>
<comment type="catalytic activity">
    <reaction evidence="13">
        <text>L-homoserine + NADP(+) = L-aspartate 4-semialdehyde + NADPH + H(+)</text>
        <dbReference type="Rhea" id="RHEA:15761"/>
        <dbReference type="ChEBI" id="CHEBI:15378"/>
        <dbReference type="ChEBI" id="CHEBI:57476"/>
        <dbReference type="ChEBI" id="CHEBI:57783"/>
        <dbReference type="ChEBI" id="CHEBI:58349"/>
        <dbReference type="ChEBI" id="CHEBI:537519"/>
        <dbReference type="EC" id="1.1.1.3"/>
    </reaction>
    <physiologicalReaction direction="right-to-left" evidence="13">
        <dbReference type="Rhea" id="RHEA:15763"/>
    </physiologicalReaction>
</comment>
<dbReference type="SUPFAM" id="SSF55021">
    <property type="entry name" value="ACT-like"/>
    <property type="match status" value="1"/>
</dbReference>
<feature type="binding site" evidence="15">
    <location>
        <begin position="9"/>
        <end position="16"/>
    </location>
    <ligand>
        <name>NADP(+)</name>
        <dbReference type="ChEBI" id="CHEBI:58349"/>
    </ligand>
</feature>
<dbReference type="InterPro" id="IPR036291">
    <property type="entry name" value="NAD(P)-bd_dom_sf"/>
</dbReference>
<keyword evidence="11" id="KW-0915">Sodium</keyword>
<dbReference type="PANTHER" id="PTHR43331:SF1">
    <property type="entry name" value="HOMOSERINE DEHYDROGENASE"/>
    <property type="match status" value="1"/>
</dbReference>
<evidence type="ECO:0000256" key="15">
    <source>
        <dbReference type="PIRSR" id="PIRSR000098-2"/>
    </source>
</evidence>
<evidence type="ECO:0000256" key="7">
    <source>
        <dbReference type="ARBA" id="ARBA00022605"/>
    </source>
</evidence>
<dbReference type="InterPro" id="IPR016204">
    <property type="entry name" value="HDH"/>
</dbReference>
<dbReference type="SUPFAM" id="SSF55347">
    <property type="entry name" value="Glyceraldehyde-3-phosphate dehydrogenase-like, C-terminal domain"/>
    <property type="match status" value="1"/>
</dbReference>
<keyword evidence="9 15" id="KW-0521">NADP</keyword>
<dbReference type="GO" id="GO:0009086">
    <property type="term" value="P:methionine biosynthetic process"/>
    <property type="evidence" value="ECO:0007669"/>
    <property type="project" value="UniProtKB-KW"/>
</dbReference>
<dbReference type="PROSITE" id="PS01042">
    <property type="entry name" value="HOMOSER_DHGENASE"/>
    <property type="match status" value="1"/>
</dbReference>